<dbReference type="AlphaFoldDB" id="A0A7C1SN13"/>
<dbReference type="Proteomes" id="UP000885695">
    <property type="component" value="Unassembled WGS sequence"/>
</dbReference>
<reference evidence="1" key="1">
    <citation type="journal article" date="2020" name="mSystems">
        <title>Genome- and Community-Level Interaction Insights into Carbon Utilization and Element Cycling Functions of Hydrothermarchaeota in Hydrothermal Sediment.</title>
        <authorList>
            <person name="Zhou Z."/>
            <person name="Liu Y."/>
            <person name="Xu W."/>
            <person name="Pan J."/>
            <person name="Luo Z.H."/>
            <person name="Li M."/>
        </authorList>
    </citation>
    <scope>NUCLEOTIDE SEQUENCE [LARGE SCALE GENOMIC DNA]</scope>
    <source>
        <strain evidence="1">HyVt-369</strain>
    </source>
</reference>
<sequence length="66" mass="7758">MKNLDEIEEDLLQKGMVNHRHTPLKLFGAVISEIRKCSLCRKNKKLQEAINALMRRFLYTKRGSDK</sequence>
<name>A0A7C1SN13_UNCC3</name>
<dbReference type="EMBL" id="DRHL01000077">
    <property type="protein sequence ID" value="HEB13617.1"/>
    <property type="molecule type" value="Genomic_DNA"/>
</dbReference>
<accession>A0A7C1SN13</accession>
<evidence type="ECO:0000313" key="1">
    <source>
        <dbReference type="EMBL" id="HEB13617.1"/>
    </source>
</evidence>
<gene>
    <name evidence="1" type="ORF">ENI13_01405</name>
</gene>
<comment type="caution">
    <text evidence="1">The sequence shown here is derived from an EMBL/GenBank/DDBJ whole genome shotgun (WGS) entry which is preliminary data.</text>
</comment>
<proteinExistence type="predicted"/>
<organism evidence="1">
    <name type="scientific">candidate division CPR3 bacterium</name>
    <dbReference type="NCBI Taxonomy" id="2268181"/>
    <lineage>
        <taxon>Bacteria</taxon>
        <taxon>Bacteria division CPR3</taxon>
    </lineage>
</organism>
<protein>
    <submittedName>
        <fullName evidence="1">Uncharacterized protein</fullName>
    </submittedName>
</protein>